<proteinExistence type="inferred from homology"/>
<dbReference type="GO" id="GO:0008168">
    <property type="term" value="F:methyltransferase activity"/>
    <property type="evidence" value="ECO:0007669"/>
    <property type="project" value="UniProtKB-KW"/>
</dbReference>
<dbReference type="Pfam" id="PF01795">
    <property type="entry name" value="Methyltransf_5"/>
    <property type="match status" value="1"/>
</dbReference>
<dbReference type="RefSeq" id="WP_347609613.1">
    <property type="nucleotide sequence ID" value="NZ_JBDPZC010000004.1"/>
</dbReference>
<gene>
    <name evidence="6 7" type="primary">rsmH</name>
    <name evidence="7" type="ORF">ABDJ40_11050</name>
</gene>
<sequence length="340" mass="36947">MSAPTPTPTVTPEPFKHTTVLLYETVEGVLHQPDGIYVDGTFGRGGHSRLLLSRLGPGGRLIAIDRDPEAIAAATSGETRVEDPRFCICHAPFAQMAAELERIGVHAIDGLMLDLGVSSPQIDNPERGFSFRFDGPLDMRMDTTRGESAADFLARADERQIAEVIRDYGEERFALPIAKALVARREGGSPVRTTAELSKVVAGAVKTREPGQDPATRTFQALRILVNAELEELEQGLNSALRLLRPGGRLAVISFHSLEDRIVKNFIAQHSKDVVDRRAMFAAPKPLVLKALGRIKPSEAEVKANPRSRSAILRVAERTDAPLVEAPAAPPRPAKRKGGR</sequence>
<dbReference type="InterPro" id="IPR023397">
    <property type="entry name" value="SAM-dep_MeTrfase_MraW_recog"/>
</dbReference>
<dbReference type="PIRSF" id="PIRSF004486">
    <property type="entry name" value="MraW"/>
    <property type="match status" value="1"/>
</dbReference>
<evidence type="ECO:0000256" key="1">
    <source>
        <dbReference type="ARBA" id="ARBA00010396"/>
    </source>
</evidence>
<keyword evidence="6" id="KW-0963">Cytoplasm</keyword>
<dbReference type="EMBL" id="JBDPZC010000004">
    <property type="protein sequence ID" value="MEO3713299.1"/>
    <property type="molecule type" value="Genomic_DNA"/>
</dbReference>
<accession>A0ABV0GE44</accession>
<evidence type="ECO:0000256" key="2">
    <source>
        <dbReference type="ARBA" id="ARBA00022552"/>
    </source>
</evidence>
<dbReference type="SUPFAM" id="SSF53335">
    <property type="entry name" value="S-adenosyl-L-methionine-dependent methyltransferases"/>
    <property type="match status" value="1"/>
</dbReference>
<evidence type="ECO:0000256" key="3">
    <source>
        <dbReference type="ARBA" id="ARBA00022603"/>
    </source>
</evidence>
<evidence type="ECO:0000313" key="7">
    <source>
        <dbReference type="EMBL" id="MEO3713299.1"/>
    </source>
</evidence>
<comment type="function">
    <text evidence="6">Specifically methylates the N4 position of cytidine in position 1402 (C1402) of 16S rRNA.</text>
</comment>
<reference evidence="7 8" key="1">
    <citation type="submission" date="2024-05" db="EMBL/GenBank/DDBJ databases">
        <title>Roseateles sp. 2.12 16S ribosomal RNA gene Genome sequencing and assembly.</title>
        <authorList>
            <person name="Woo H."/>
        </authorList>
    </citation>
    <scope>NUCLEOTIDE SEQUENCE [LARGE SCALE GENOMIC DNA]</scope>
    <source>
        <strain evidence="7 8">2.12</strain>
    </source>
</reference>
<dbReference type="Gene3D" id="1.10.150.170">
    <property type="entry name" value="Putative methyltransferase TM0872, insert domain"/>
    <property type="match status" value="1"/>
</dbReference>
<feature type="binding site" evidence="6">
    <location>
        <position position="121"/>
    </location>
    <ligand>
        <name>S-adenosyl-L-methionine</name>
        <dbReference type="ChEBI" id="CHEBI:59789"/>
    </ligand>
</feature>
<dbReference type="InterPro" id="IPR002903">
    <property type="entry name" value="RsmH"/>
</dbReference>
<organism evidence="7 8">
    <name type="scientific">Roseateles flavus</name>
    <dbReference type="NCBI Taxonomy" id="3149041"/>
    <lineage>
        <taxon>Bacteria</taxon>
        <taxon>Pseudomonadati</taxon>
        <taxon>Pseudomonadota</taxon>
        <taxon>Betaproteobacteria</taxon>
        <taxon>Burkholderiales</taxon>
        <taxon>Sphaerotilaceae</taxon>
        <taxon>Roseateles</taxon>
    </lineage>
</organism>
<feature type="binding site" evidence="6">
    <location>
        <position position="114"/>
    </location>
    <ligand>
        <name>S-adenosyl-L-methionine</name>
        <dbReference type="ChEBI" id="CHEBI:59789"/>
    </ligand>
</feature>
<dbReference type="EC" id="2.1.1.199" evidence="6"/>
<comment type="catalytic activity">
    <reaction evidence="6">
        <text>cytidine(1402) in 16S rRNA + S-adenosyl-L-methionine = N(4)-methylcytidine(1402) in 16S rRNA + S-adenosyl-L-homocysteine + H(+)</text>
        <dbReference type="Rhea" id="RHEA:42928"/>
        <dbReference type="Rhea" id="RHEA-COMP:10286"/>
        <dbReference type="Rhea" id="RHEA-COMP:10287"/>
        <dbReference type="ChEBI" id="CHEBI:15378"/>
        <dbReference type="ChEBI" id="CHEBI:57856"/>
        <dbReference type="ChEBI" id="CHEBI:59789"/>
        <dbReference type="ChEBI" id="CHEBI:74506"/>
        <dbReference type="ChEBI" id="CHEBI:82748"/>
        <dbReference type="EC" id="2.1.1.199"/>
    </reaction>
</comment>
<dbReference type="HAMAP" id="MF_01007">
    <property type="entry name" value="16SrRNA_methyltr_H"/>
    <property type="match status" value="1"/>
</dbReference>
<keyword evidence="2 6" id="KW-0698">rRNA processing</keyword>
<keyword evidence="4 6" id="KW-0808">Transferase</keyword>
<comment type="similarity">
    <text evidence="1 6">Belongs to the methyltransferase superfamily. RsmH family.</text>
</comment>
<dbReference type="InterPro" id="IPR029063">
    <property type="entry name" value="SAM-dependent_MTases_sf"/>
</dbReference>
<feature type="binding site" evidence="6">
    <location>
        <position position="93"/>
    </location>
    <ligand>
        <name>S-adenosyl-L-methionine</name>
        <dbReference type="ChEBI" id="CHEBI:59789"/>
    </ligand>
</feature>
<name>A0ABV0GE44_9BURK</name>
<keyword evidence="5 6" id="KW-0949">S-adenosyl-L-methionine</keyword>
<dbReference type="PANTHER" id="PTHR11265">
    <property type="entry name" value="S-ADENOSYL-METHYLTRANSFERASE MRAW"/>
    <property type="match status" value="1"/>
</dbReference>
<dbReference type="PANTHER" id="PTHR11265:SF0">
    <property type="entry name" value="12S RRNA N4-METHYLCYTIDINE METHYLTRANSFERASE"/>
    <property type="match status" value="1"/>
</dbReference>
<comment type="caution">
    <text evidence="7">The sequence shown here is derived from an EMBL/GenBank/DDBJ whole genome shotgun (WGS) entry which is preliminary data.</text>
</comment>
<evidence type="ECO:0000256" key="4">
    <source>
        <dbReference type="ARBA" id="ARBA00022679"/>
    </source>
</evidence>
<keyword evidence="3 6" id="KW-0489">Methyltransferase</keyword>
<protein>
    <recommendedName>
        <fullName evidence="6">Ribosomal RNA small subunit methyltransferase H</fullName>
        <ecNumber evidence="6">2.1.1.199</ecNumber>
    </recommendedName>
    <alternativeName>
        <fullName evidence="6">16S rRNA m(4)C1402 methyltransferase</fullName>
    </alternativeName>
    <alternativeName>
        <fullName evidence="6">rRNA (cytosine-N(4)-)-methyltransferase RsmH</fullName>
    </alternativeName>
</protein>
<dbReference type="GO" id="GO:0032259">
    <property type="term" value="P:methylation"/>
    <property type="evidence" value="ECO:0007669"/>
    <property type="project" value="UniProtKB-KW"/>
</dbReference>
<evidence type="ECO:0000256" key="6">
    <source>
        <dbReference type="HAMAP-Rule" id="MF_01007"/>
    </source>
</evidence>
<evidence type="ECO:0000256" key="5">
    <source>
        <dbReference type="ARBA" id="ARBA00022691"/>
    </source>
</evidence>
<dbReference type="Gene3D" id="3.40.50.150">
    <property type="entry name" value="Vaccinia Virus protein VP39"/>
    <property type="match status" value="1"/>
</dbReference>
<comment type="subcellular location">
    <subcellularLocation>
        <location evidence="6">Cytoplasm</location>
    </subcellularLocation>
</comment>
<dbReference type="Proteomes" id="UP001462640">
    <property type="component" value="Unassembled WGS sequence"/>
</dbReference>
<dbReference type="SUPFAM" id="SSF81799">
    <property type="entry name" value="Putative methyltransferase TM0872, insert domain"/>
    <property type="match status" value="1"/>
</dbReference>
<keyword evidence="8" id="KW-1185">Reference proteome</keyword>
<dbReference type="NCBIfam" id="TIGR00006">
    <property type="entry name" value="16S rRNA (cytosine(1402)-N(4))-methyltransferase RsmH"/>
    <property type="match status" value="1"/>
</dbReference>
<feature type="binding site" evidence="6">
    <location>
        <position position="65"/>
    </location>
    <ligand>
        <name>S-adenosyl-L-methionine</name>
        <dbReference type="ChEBI" id="CHEBI:59789"/>
    </ligand>
</feature>
<feature type="binding site" evidence="6">
    <location>
        <begin position="45"/>
        <end position="47"/>
    </location>
    <ligand>
        <name>S-adenosyl-L-methionine</name>
        <dbReference type="ChEBI" id="CHEBI:59789"/>
    </ligand>
</feature>
<evidence type="ECO:0000313" key="8">
    <source>
        <dbReference type="Proteomes" id="UP001462640"/>
    </source>
</evidence>